<evidence type="ECO:0000256" key="1">
    <source>
        <dbReference type="SAM" id="MobiDB-lite"/>
    </source>
</evidence>
<dbReference type="EMBL" id="SMBH01000021">
    <property type="protein sequence ID" value="TCU10409.1"/>
    <property type="molecule type" value="Genomic_DNA"/>
</dbReference>
<feature type="region of interest" description="Disordered" evidence="1">
    <location>
        <begin position="1"/>
        <end position="23"/>
    </location>
</feature>
<organism evidence="2 3">
    <name type="scientific">Rhizobium sullae</name>
    <name type="common">Rhizobium hedysari</name>
    <dbReference type="NCBI Taxonomy" id="50338"/>
    <lineage>
        <taxon>Bacteria</taxon>
        <taxon>Pseudomonadati</taxon>
        <taxon>Pseudomonadota</taxon>
        <taxon>Alphaproteobacteria</taxon>
        <taxon>Hyphomicrobiales</taxon>
        <taxon>Rhizobiaceae</taxon>
        <taxon>Rhizobium/Agrobacterium group</taxon>
        <taxon>Rhizobium</taxon>
    </lineage>
</organism>
<proteinExistence type="predicted"/>
<comment type="caution">
    <text evidence="2">The sequence shown here is derived from an EMBL/GenBank/DDBJ whole genome shotgun (WGS) entry which is preliminary data.</text>
</comment>
<evidence type="ECO:0000313" key="3">
    <source>
        <dbReference type="Proteomes" id="UP000294576"/>
    </source>
</evidence>
<dbReference type="Proteomes" id="UP000294576">
    <property type="component" value="Unassembled WGS sequence"/>
</dbReference>
<reference evidence="2 3" key="1">
    <citation type="submission" date="2019-03" db="EMBL/GenBank/DDBJ databases">
        <title>Genomic Encyclopedia of Type Strains, Phase IV (KMG-V): Genome sequencing to study the core and pangenomes of soil and plant-associated prokaryotes.</title>
        <authorList>
            <person name="Whitman W."/>
        </authorList>
    </citation>
    <scope>NUCLEOTIDE SEQUENCE [LARGE SCALE GENOMIC DNA]</scope>
    <source>
        <strain evidence="2 3">Hc14</strain>
    </source>
</reference>
<name>A0A4R3PT81_RHISU</name>
<gene>
    <name evidence="2" type="ORF">EV132_1216</name>
</gene>
<sequence length="42" mass="4728">MPRFQQAFDEVQGSDLQKVKTPESSQSVTDRLYEIEGLSGII</sequence>
<dbReference type="AlphaFoldDB" id="A0A4R3PT81"/>
<accession>A0A4R3PT81</accession>
<protein>
    <submittedName>
        <fullName evidence="2">Uncharacterized protein</fullName>
    </submittedName>
</protein>
<evidence type="ECO:0000313" key="2">
    <source>
        <dbReference type="EMBL" id="TCU10409.1"/>
    </source>
</evidence>